<dbReference type="PROSITE" id="PS50110">
    <property type="entry name" value="RESPONSE_REGULATORY"/>
    <property type="match status" value="1"/>
</dbReference>
<dbReference type="PROSITE" id="PS50930">
    <property type="entry name" value="HTH_LYTTR"/>
    <property type="match status" value="1"/>
</dbReference>
<dbReference type="Gene3D" id="3.40.50.2300">
    <property type="match status" value="1"/>
</dbReference>
<dbReference type="GO" id="GO:0000156">
    <property type="term" value="F:phosphorelay response regulator activity"/>
    <property type="evidence" value="ECO:0007669"/>
    <property type="project" value="InterPro"/>
</dbReference>
<accession>A0A9D9NQQ4</accession>
<feature type="domain" description="HTH LytTR-type" evidence="3">
    <location>
        <begin position="145"/>
        <end position="236"/>
    </location>
</feature>
<evidence type="ECO:0000313" key="5">
    <source>
        <dbReference type="Proteomes" id="UP000823772"/>
    </source>
</evidence>
<evidence type="ECO:0000256" key="1">
    <source>
        <dbReference type="PROSITE-ProRule" id="PRU00169"/>
    </source>
</evidence>
<dbReference type="SMART" id="SM00850">
    <property type="entry name" value="LytTR"/>
    <property type="match status" value="1"/>
</dbReference>
<dbReference type="Pfam" id="PF00072">
    <property type="entry name" value="Response_reg"/>
    <property type="match status" value="1"/>
</dbReference>
<dbReference type="InterPro" id="IPR011006">
    <property type="entry name" value="CheY-like_superfamily"/>
</dbReference>
<dbReference type="InterPro" id="IPR007492">
    <property type="entry name" value="LytTR_DNA-bd_dom"/>
</dbReference>
<dbReference type="Gene3D" id="2.40.50.1020">
    <property type="entry name" value="LytTr DNA-binding domain"/>
    <property type="match status" value="1"/>
</dbReference>
<reference evidence="4" key="1">
    <citation type="submission" date="2020-10" db="EMBL/GenBank/DDBJ databases">
        <authorList>
            <person name="Gilroy R."/>
        </authorList>
    </citation>
    <scope>NUCLEOTIDE SEQUENCE</scope>
    <source>
        <strain evidence="4">B3-2255</strain>
    </source>
</reference>
<dbReference type="InterPro" id="IPR001789">
    <property type="entry name" value="Sig_transdc_resp-reg_receiver"/>
</dbReference>
<evidence type="ECO:0000313" key="4">
    <source>
        <dbReference type="EMBL" id="MBO8482266.1"/>
    </source>
</evidence>
<name>A0A9D9NQQ4_9BACT</name>
<gene>
    <name evidence="4" type="ORF">IAC87_06960</name>
</gene>
<dbReference type="Proteomes" id="UP000823772">
    <property type="component" value="Unassembled WGS sequence"/>
</dbReference>
<feature type="domain" description="Response regulatory" evidence="2">
    <location>
        <begin position="2"/>
        <end position="114"/>
    </location>
</feature>
<proteinExistence type="predicted"/>
<dbReference type="Pfam" id="PF04397">
    <property type="entry name" value="LytTR"/>
    <property type="match status" value="1"/>
</dbReference>
<dbReference type="GO" id="GO:0003677">
    <property type="term" value="F:DNA binding"/>
    <property type="evidence" value="ECO:0007669"/>
    <property type="project" value="InterPro"/>
</dbReference>
<evidence type="ECO:0000259" key="3">
    <source>
        <dbReference type="PROSITE" id="PS50930"/>
    </source>
</evidence>
<dbReference type="InterPro" id="IPR046947">
    <property type="entry name" value="LytR-like"/>
</dbReference>
<evidence type="ECO:0000259" key="2">
    <source>
        <dbReference type="PROSITE" id="PS50110"/>
    </source>
</evidence>
<reference evidence="4" key="2">
    <citation type="journal article" date="2021" name="PeerJ">
        <title>Extensive microbial diversity within the chicken gut microbiome revealed by metagenomics and culture.</title>
        <authorList>
            <person name="Gilroy R."/>
            <person name="Ravi A."/>
            <person name="Getino M."/>
            <person name="Pursley I."/>
            <person name="Horton D.L."/>
            <person name="Alikhan N.F."/>
            <person name="Baker D."/>
            <person name="Gharbi K."/>
            <person name="Hall N."/>
            <person name="Watson M."/>
            <person name="Adriaenssens E.M."/>
            <person name="Foster-Nyarko E."/>
            <person name="Jarju S."/>
            <person name="Secka A."/>
            <person name="Antonio M."/>
            <person name="Oren A."/>
            <person name="Chaudhuri R.R."/>
            <person name="La Ragione R."/>
            <person name="Hildebrand F."/>
            <person name="Pallen M.J."/>
        </authorList>
    </citation>
    <scope>NUCLEOTIDE SEQUENCE</scope>
    <source>
        <strain evidence="4">B3-2255</strain>
    </source>
</reference>
<keyword evidence="1" id="KW-0597">Phosphoprotein</keyword>
<dbReference type="PANTHER" id="PTHR37299">
    <property type="entry name" value="TRANSCRIPTIONAL REGULATOR-RELATED"/>
    <property type="match status" value="1"/>
</dbReference>
<dbReference type="EMBL" id="JADILY010000148">
    <property type="protein sequence ID" value="MBO8482266.1"/>
    <property type="molecule type" value="Genomic_DNA"/>
</dbReference>
<sequence length="236" mass="26886">MKILVLEDGMQDFALLQGHLESLSWDYEIIGPASTVASARTLLRKDSYDLIIADIRLADGLVFEALDDSPAKCPVIFTTGYGEYAVKAFGYNGTGYLLKPVDRQELAKAIDKAVRQHGQEGSLHYRHRFLVAERDGYLAIGVEMISYIHSEGGLTRLFLKDKRRFVVEQSLDELEKQLDPSAFFRANRQHIVHITSVKRLSNWFNRKTKVIIAEYPDKEIIISKEKTPGLKHWMDS</sequence>
<dbReference type="AlphaFoldDB" id="A0A9D9NQQ4"/>
<organism evidence="4 5">
    <name type="scientific">Candidatus Merdivivens faecigallinarum</name>
    <dbReference type="NCBI Taxonomy" id="2840871"/>
    <lineage>
        <taxon>Bacteria</taxon>
        <taxon>Pseudomonadati</taxon>
        <taxon>Bacteroidota</taxon>
        <taxon>Bacteroidia</taxon>
        <taxon>Bacteroidales</taxon>
        <taxon>Muribaculaceae</taxon>
        <taxon>Muribaculaceae incertae sedis</taxon>
        <taxon>Candidatus Merdivivens</taxon>
    </lineage>
</organism>
<dbReference type="SMART" id="SM00448">
    <property type="entry name" value="REC"/>
    <property type="match status" value="1"/>
</dbReference>
<dbReference type="SUPFAM" id="SSF52172">
    <property type="entry name" value="CheY-like"/>
    <property type="match status" value="1"/>
</dbReference>
<comment type="caution">
    <text evidence="4">The sequence shown here is derived from an EMBL/GenBank/DDBJ whole genome shotgun (WGS) entry which is preliminary data.</text>
</comment>
<dbReference type="PANTHER" id="PTHR37299:SF1">
    <property type="entry name" value="STAGE 0 SPORULATION PROTEIN A HOMOLOG"/>
    <property type="match status" value="1"/>
</dbReference>
<feature type="modified residue" description="4-aspartylphosphate" evidence="1">
    <location>
        <position position="54"/>
    </location>
</feature>
<protein>
    <submittedName>
        <fullName evidence="4">Response regulator transcription factor</fullName>
    </submittedName>
</protein>